<dbReference type="Proteomes" id="UP000014500">
    <property type="component" value="Unassembled WGS sequence"/>
</dbReference>
<dbReference type="AlphaFoldDB" id="T1IK95"/>
<keyword evidence="2" id="KW-1185">Reference proteome</keyword>
<dbReference type="EMBL" id="JH430448">
    <property type="status" value="NOT_ANNOTATED_CDS"/>
    <property type="molecule type" value="Genomic_DNA"/>
</dbReference>
<organism evidence="1 2">
    <name type="scientific">Strigamia maritima</name>
    <name type="common">European centipede</name>
    <name type="synonym">Geophilus maritimus</name>
    <dbReference type="NCBI Taxonomy" id="126957"/>
    <lineage>
        <taxon>Eukaryota</taxon>
        <taxon>Metazoa</taxon>
        <taxon>Ecdysozoa</taxon>
        <taxon>Arthropoda</taxon>
        <taxon>Myriapoda</taxon>
        <taxon>Chilopoda</taxon>
        <taxon>Pleurostigmophora</taxon>
        <taxon>Geophilomorpha</taxon>
        <taxon>Linotaeniidae</taxon>
        <taxon>Strigamia</taxon>
    </lineage>
</organism>
<name>T1IK95_STRMM</name>
<evidence type="ECO:0000313" key="2">
    <source>
        <dbReference type="Proteomes" id="UP000014500"/>
    </source>
</evidence>
<evidence type="ECO:0000313" key="1">
    <source>
        <dbReference type="EnsemblMetazoa" id="SMAR001335-PA"/>
    </source>
</evidence>
<dbReference type="HOGENOM" id="CLU_1241510_0_0_1"/>
<protein>
    <submittedName>
        <fullName evidence="1">Uncharacterized protein</fullName>
    </submittedName>
</protein>
<dbReference type="EnsemblMetazoa" id="SMAR001335-RA">
    <property type="protein sequence ID" value="SMAR001335-PA"/>
    <property type="gene ID" value="SMAR001335"/>
</dbReference>
<accession>T1IK95</accession>
<reference evidence="2" key="1">
    <citation type="submission" date="2011-05" db="EMBL/GenBank/DDBJ databases">
        <authorList>
            <person name="Richards S.R."/>
            <person name="Qu J."/>
            <person name="Jiang H."/>
            <person name="Jhangiani S.N."/>
            <person name="Agravi P."/>
            <person name="Goodspeed R."/>
            <person name="Gross S."/>
            <person name="Mandapat C."/>
            <person name="Jackson L."/>
            <person name="Mathew T."/>
            <person name="Pu L."/>
            <person name="Thornton R."/>
            <person name="Saada N."/>
            <person name="Wilczek-Boney K.B."/>
            <person name="Lee S."/>
            <person name="Kovar C."/>
            <person name="Wu Y."/>
            <person name="Scherer S.E."/>
            <person name="Worley K.C."/>
            <person name="Muzny D.M."/>
            <person name="Gibbs R."/>
        </authorList>
    </citation>
    <scope>NUCLEOTIDE SEQUENCE</scope>
    <source>
        <strain evidence="2">Brora</strain>
    </source>
</reference>
<proteinExistence type="predicted"/>
<sequence length="223" mass="26427">MPKYMDFIPLQHQEDGWAWIQCNKMKNIILHRQSYNNNPSKVNDIVELNKFATKFFETTIADENDIKDCDLKKLKLPLKELDRSCKRFLKEFDIKKAEKYNTLRNIRLVETYVYSFLEIDADDLCEELSSVKQNVLWKQIKTSLEADGKVSLEDFNSTPIIKTTVTRFLAKRYISYNSNILIARHPYYLVILTFNYDSRLAINCITYLILFESDNFSKMLMLK</sequence>
<reference evidence="1" key="2">
    <citation type="submission" date="2015-02" db="UniProtKB">
        <authorList>
            <consortium name="EnsemblMetazoa"/>
        </authorList>
    </citation>
    <scope>IDENTIFICATION</scope>
</reference>